<dbReference type="InterPro" id="IPR011701">
    <property type="entry name" value="MFS"/>
</dbReference>
<dbReference type="AlphaFoldDB" id="A0A7Y9DMF3"/>
<comment type="caution">
    <text evidence="8">The sequence shown here is derived from an EMBL/GenBank/DDBJ whole genome shotgun (WGS) entry which is preliminary data.</text>
</comment>
<dbReference type="GO" id="GO:0005886">
    <property type="term" value="C:plasma membrane"/>
    <property type="evidence" value="ECO:0007669"/>
    <property type="project" value="UniProtKB-SubCell"/>
</dbReference>
<feature type="transmembrane region" description="Helical" evidence="6">
    <location>
        <begin position="92"/>
        <end position="115"/>
    </location>
</feature>
<feature type="transmembrane region" description="Helical" evidence="6">
    <location>
        <begin position="153"/>
        <end position="169"/>
    </location>
</feature>
<dbReference type="RefSeq" id="WP_179752947.1">
    <property type="nucleotide sequence ID" value="NZ_BAAAGN010000010.1"/>
</dbReference>
<feature type="transmembrane region" description="Helical" evidence="6">
    <location>
        <begin position="271"/>
        <end position="291"/>
    </location>
</feature>
<dbReference type="PANTHER" id="PTHR23537:SF1">
    <property type="entry name" value="SUGAR TRANSPORTER"/>
    <property type="match status" value="1"/>
</dbReference>
<keyword evidence="9" id="KW-1185">Reference proteome</keyword>
<feature type="compositionally biased region" description="Basic and acidic residues" evidence="5">
    <location>
        <begin position="174"/>
        <end position="186"/>
    </location>
</feature>
<dbReference type="InterPro" id="IPR036259">
    <property type="entry name" value="MFS_trans_sf"/>
</dbReference>
<evidence type="ECO:0000313" key="8">
    <source>
        <dbReference type="EMBL" id="NYD23314.1"/>
    </source>
</evidence>
<feature type="transmembrane region" description="Helical" evidence="6">
    <location>
        <begin position="39"/>
        <end position="55"/>
    </location>
</feature>
<keyword evidence="2 6" id="KW-0812">Transmembrane</keyword>
<dbReference type="Pfam" id="PF07690">
    <property type="entry name" value="MFS_1"/>
    <property type="match status" value="1"/>
</dbReference>
<dbReference type="EMBL" id="JACCBB010000001">
    <property type="protein sequence ID" value="NYD23314.1"/>
    <property type="molecule type" value="Genomic_DNA"/>
</dbReference>
<feature type="region of interest" description="Disordered" evidence="5">
    <location>
        <begin position="174"/>
        <end position="203"/>
    </location>
</feature>
<evidence type="ECO:0000256" key="1">
    <source>
        <dbReference type="ARBA" id="ARBA00004651"/>
    </source>
</evidence>
<dbReference type="Gene3D" id="1.20.1250.20">
    <property type="entry name" value="MFS general substrate transporter like domains"/>
    <property type="match status" value="1"/>
</dbReference>
<protein>
    <submittedName>
        <fullName evidence="8">Putative MFS family arabinose efflux permease</fullName>
    </submittedName>
</protein>
<gene>
    <name evidence="8" type="ORF">BJ968_002854</name>
</gene>
<sequence length="385" mass="38117">MVAGAGLIAVTYGVARFGFGLQLTQLAAEFSLTPGTSGLIASGSFAAYCVTALLARRVIERRGGRRALWLAAALAAAGAVVVSLAWTAPVLALGILVAGSAAGAASPALVAAVSTTTPRELVARRQAVVNAGTGIGVAAAGVVALFGPQTWRPVWIAAAVAALLTAAVVDRRTTWPPRPGDDHDPGQDPAAAPAGAATGEDGTRRPLLRPVLAAALAGLGSAAVWTFGRDLLTTVGQLPGRTTATLWVLLGATAVLGALSGDAVRVLGMRWAWWLTVALSAISTGVLALAAGDVVAAGIAVVVFGGSYTALSGVLITWAGALRPHSAGAATATLFIALTAGQAAGSLLTGGLGAVLGPRAAFLVCSAVLVSAAVVPPHRPRAGRR</sequence>
<feature type="transmembrane region" description="Helical" evidence="6">
    <location>
        <begin position="240"/>
        <end position="259"/>
    </location>
</feature>
<keyword evidence="3 6" id="KW-1133">Transmembrane helix</keyword>
<reference evidence="8 9" key="1">
    <citation type="submission" date="2020-07" db="EMBL/GenBank/DDBJ databases">
        <title>Sequencing the genomes of 1000 actinobacteria strains.</title>
        <authorList>
            <person name="Klenk H.-P."/>
        </authorList>
    </citation>
    <scope>NUCLEOTIDE SEQUENCE [LARGE SCALE GENOMIC DNA]</scope>
    <source>
        <strain evidence="8 9">DSM 7487</strain>
    </source>
</reference>
<evidence type="ECO:0000256" key="5">
    <source>
        <dbReference type="SAM" id="MobiDB-lite"/>
    </source>
</evidence>
<dbReference type="InterPro" id="IPR010645">
    <property type="entry name" value="MFS_4"/>
</dbReference>
<feature type="domain" description="Major facilitator superfamily (MFS) profile" evidence="7">
    <location>
        <begin position="1"/>
        <end position="384"/>
    </location>
</feature>
<dbReference type="GO" id="GO:0022857">
    <property type="term" value="F:transmembrane transporter activity"/>
    <property type="evidence" value="ECO:0007669"/>
    <property type="project" value="InterPro"/>
</dbReference>
<evidence type="ECO:0000256" key="4">
    <source>
        <dbReference type="ARBA" id="ARBA00023136"/>
    </source>
</evidence>
<dbReference type="PROSITE" id="PS50850">
    <property type="entry name" value="MFS"/>
    <property type="match status" value="1"/>
</dbReference>
<comment type="subcellular location">
    <subcellularLocation>
        <location evidence="1">Cell membrane</location>
        <topology evidence="1">Multi-pass membrane protein</topology>
    </subcellularLocation>
</comment>
<dbReference type="SUPFAM" id="SSF103473">
    <property type="entry name" value="MFS general substrate transporter"/>
    <property type="match status" value="1"/>
</dbReference>
<feature type="transmembrane region" description="Helical" evidence="6">
    <location>
        <begin position="334"/>
        <end position="354"/>
    </location>
</feature>
<organism evidence="8 9">
    <name type="scientific">Kineococcus aurantiacus</name>
    <dbReference type="NCBI Taxonomy" id="37633"/>
    <lineage>
        <taxon>Bacteria</taxon>
        <taxon>Bacillati</taxon>
        <taxon>Actinomycetota</taxon>
        <taxon>Actinomycetes</taxon>
        <taxon>Kineosporiales</taxon>
        <taxon>Kineosporiaceae</taxon>
        <taxon>Kineococcus</taxon>
    </lineage>
</organism>
<feature type="transmembrane region" description="Helical" evidence="6">
    <location>
        <begin position="360"/>
        <end position="377"/>
    </location>
</feature>
<name>A0A7Y9DMF3_9ACTN</name>
<keyword evidence="4 6" id="KW-0472">Membrane</keyword>
<feature type="transmembrane region" description="Helical" evidence="6">
    <location>
        <begin position="211"/>
        <end position="228"/>
    </location>
</feature>
<evidence type="ECO:0000256" key="3">
    <source>
        <dbReference type="ARBA" id="ARBA00022989"/>
    </source>
</evidence>
<evidence type="ECO:0000256" key="6">
    <source>
        <dbReference type="SAM" id="Phobius"/>
    </source>
</evidence>
<dbReference type="Proteomes" id="UP000521922">
    <property type="component" value="Unassembled WGS sequence"/>
</dbReference>
<feature type="transmembrane region" description="Helical" evidence="6">
    <location>
        <begin position="67"/>
        <end position="86"/>
    </location>
</feature>
<feature type="compositionally biased region" description="Low complexity" evidence="5">
    <location>
        <begin position="187"/>
        <end position="200"/>
    </location>
</feature>
<dbReference type="InterPro" id="IPR020846">
    <property type="entry name" value="MFS_dom"/>
</dbReference>
<evidence type="ECO:0000313" key="9">
    <source>
        <dbReference type="Proteomes" id="UP000521922"/>
    </source>
</evidence>
<feature type="transmembrane region" description="Helical" evidence="6">
    <location>
        <begin position="127"/>
        <end position="147"/>
    </location>
</feature>
<dbReference type="PANTHER" id="PTHR23537">
    <property type="match status" value="1"/>
</dbReference>
<feature type="transmembrane region" description="Helical" evidence="6">
    <location>
        <begin position="297"/>
        <end position="322"/>
    </location>
</feature>
<evidence type="ECO:0000256" key="2">
    <source>
        <dbReference type="ARBA" id="ARBA00022692"/>
    </source>
</evidence>
<evidence type="ECO:0000259" key="7">
    <source>
        <dbReference type="PROSITE" id="PS50850"/>
    </source>
</evidence>
<accession>A0A7Y9DMF3</accession>
<proteinExistence type="predicted"/>